<name>A0AAV4MN34_CAEEX</name>
<dbReference type="SUPFAM" id="SSF57667">
    <property type="entry name" value="beta-beta-alpha zinc fingers"/>
    <property type="match status" value="1"/>
</dbReference>
<evidence type="ECO:0000313" key="5">
    <source>
        <dbReference type="Proteomes" id="UP001054945"/>
    </source>
</evidence>
<evidence type="ECO:0000313" key="4">
    <source>
        <dbReference type="EMBL" id="GIX73446.1"/>
    </source>
</evidence>
<comment type="caution">
    <text evidence="4">The sequence shown here is derived from an EMBL/GenBank/DDBJ whole genome shotgun (WGS) entry which is preliminary data.</text>
</comment>
<feature type="domain" description="C2H2-type" evidence="3">
    <location>
        <begin position="212"/>
        <end position="236"/>
    </location>
</feature>
<dbReference type="SMART" id="SM00355">
    <property type="entry name" value="ZnF_C2H2"/>
    <property type="match status" value="2"/>
</dbReference>
<evidence type="ECO:0000256" key="2">
    <source>
        <dbReference type="SAM" id="MobiDB-lite"/>
    </source>
</evidence>
<dbReference type="Proteomes" id="UP001054945">
    <property type="component" value="Unassembled WGS sequence"/>
</dbReference>
<dbReference type="AlphaFoldDB" id="A0AAV4MN34"/>
<protein>
    <recommendedName>
        <fullName evidence="3">C2H2-type domain-containing protein</fullName>
    </recommendedName>
</protein>
<keyword evidence="1" id="KW-0862">Zinc</keyword>
<accession>A0AAV4MN34</accession>
<keyword evidence="5" id="KW-1185">Reference proteome</keyword>
<dbReference type="PROSITE" id="PS50157">
    <property type="entry name" value="ZINC_FINGER_C2H2_2"/>
    <property type="match status" value="1"/>
</dbReference>
<dbReference type="Gene3D" id="3.30.160.60">
    <property type="entry name" value="Classic Zinc Finger"/>
    <property type="match status" value="1"/>
</dbReference>
<sequence>MTRRENCLSVQYLLNLRKKTNLKIPSEPKKKDNFKTLSKSHLRQFAVKPEEELPQSLISSEEKISSNFKRLPGSKAKTNSKMLSEPKKRSPCSKSSSIHEGKFLRSKIVSKPEDKSPDDKISFLPNEAFPCDYCEFEADSIRNLRQHGLIHSILYHMCGNSGKFYLKSDLFSHLEAEHPHIAYCYCDLCGREFTSVTAKMCHRRTCMQEELFTCKQCHKIFYDIIAFKQHERTHEN</sequence>
<evidence type="ECO:0000259" key="3">
    <source>
        <dbReference type="PROSITE" id="PS50157"/>
    </source>
</evidence>
<dbReference type="InterPro" id="IPR036236">
    <property type="entry name" value="Znf_C2H2_sf"/>
</dbReference>
<dbReference type="InterPro" id="IPR013087">
    <property type="entry name" value="Znf_C2H2_type"/>
</dbReference>
<dbReference type="PROSITE" id="PS00028">
    <property type="entry name" value="ZINC_FINGER_C2H2_1"/>
    <property type="match status" value="1"/>
</dbReference>
<proteinExistence type="predicted"/>
<organism evidence="4 5">
    <name type="scientific">Caerostris extrusa</name>
    <name type="common">Bark spider</name>
    <name type="synonym">Caerostris bankana</name>
    <dbReference type="NCBI Taxonomy" id="172846"/>
    <lineage>
        <taxon>Eukaryota</taxon>
        <taxon>Metazoa</taxon>
        <taxon>Ecdysozoa</taxon>
        <taxon>Arthropoda</taxon>
        <taxon>Chelicerata</taxon>
        <taxon>Arachnida</taxon>
        <taxon>Araneae</taxon>
        <taxon>Araneomorphae</taxon>
        <taxon>Entelegynae</taxon>
        <taxon>Araneoidea</taxon>
        <taxon>Araneidae</taxon>
        <taxon>Caerostris</taxon>
    </lineage>
</organism>
<reference evidence="4 5" key="1">
    <citation type="submission" date="2021-06" db="EMBL/GenBank/DDBJ databases">
        <title>Caerostris extrusa draft genome.</title>
        <authorList>
            <person name="Kono N."/>
            <person name="Arakawa K."/>
        </authorList>
    </citation>
    <scope>NUCLEOTIDE SEQUENCE [LARGE SCALE GENOMIC DNA]</scope>
</reference>
<dbReference type="EMBL" id="BPLR01019954">
    <property type="protein sequence ID" value="GIX73446.1"/>
    <property type="molecule type" value="Genomic_DNA"/>
</dbReference>
<keyword evidence="1" id="KW-0479">Metal-binding</keyword>
<gene>
    <name evidence="4" type="ORF">CEXT_89512</name>
</gene>
<dbReference type="GO" id="GO:0008270">
    <property type="term" value="F:zinc ion binding"/>
    <property type="evidence" value="ECO:0007669"/>
    <property type="project" value="UniProtKB-KW"/>
</dbReference>
<evidence type="ECO:0000256" key="1">
    <source>
        <dbReference type="PROSITE-ProRule" id="PRU00042"/>
    </source>
</evidence>
<keyword evidence="1" id="KW-0863">Zinc-finger</keyword>
<feature type="region of interest" description="Disordered" evidence="2">
    <location>
        <begin position="69"/>
        <end position="99"/>
    </location>
</feature>